<sequence length="242" mass="26022">MGGSRDDYASRDWVGVGMTRAHQVTDGSRAVPDLPEVRVTPKPSVRHQAKALTKSLVAWVLRRPCEADIQDAVRIKHSSEVRQVVMVLTLTEIPLAFLVSRIVPPPARPAHAALEILLILLGFSILATMARHPHTVSSSAVALRTGFLGDIVLPRESVRSAARSMRTIEGRGLRRVPDDPSALACSIGASVNVVIRLDTPVLVDLRDGGPIEVRTVHISADSPDEVSRALRGGDATGRRGQA</sequence>
<organism evidence="1 2">
    <name type="scientific">Actinocorallia cavernae</name>
    <dbReference type="NCBI Taxonomy" id="328075"/>
    <lineage>
        <taxon>Bacteria</taxon>
        <taxon>Bacillati</taxon>
        <taxon>Actinomycetota</taxon>
        <taxon>Actinomycetes</taxon>
        <taxon>Streptosporangiales</taxon>
        <taxon>Thermomonosporaceae</taxon>
        <taxon>Actinocorallia</taxon>
    </lineage>
</organism>
<reference evidence="2" key="1">
    <citation type="journal article" date="2019" name="Int. J. Syst. Evol. Microbiol.">
        <title>The Global Catalogue of Microorganisms (GCM) 10K type strain sequencing project: providing services to taxonomists for standard genome sequencing and annotation.</title>
        <authorList>
            <consortium name="The Broad Institute Genomics Platform"/>
            <consortium name="The Broad Institute Genome Sequencing Center for Infectious Disease"/>
            <person name="Wu L."/>
            <person name="Ma J."/>
        </authorList>
    </citation>
    <scope>NUCLEOTIDE SEQUENCE [LARGE SCALE GENOMIC DNA]</scope>
    <source>
        <strain evidence="2">JCM 13278</strain>
    </source>
</reference>
<evidence type="ECO:0000313" key="2">
    <source>
        <dbReference type="Proteomes" id="UP001500691"/>
    </source>
</evidence>
<evidence type="ECO:0000313" key="1">
    <source>
        <dbReference type="EMBL" id="GAA4574999.1"/>
    </source>
</evidence>
<dbReference type="EMBL" id="BAABFF010000001">
    <property type="protein sequence ID" value="GAA4574999.1"/>
    <property type="molecule type" value="Genomic_DNA"/>
</dbReference>
<name>A0ABP8SUH9_9ACTN</name>
<proteinExistence type="predicted"/>
<dbReference type="Proteomes" id="UP001500691">
    <property type="component" value="Unassembled WGS sequence"/>
</dbReference>
<keyword evidence="2" id="KW-1185">Reference proteome</keyword>
<protein>
    <submittedName>
        <fullName evidence="1">Uncharacterized protein</fullName>
    </submittedName>
</protein>
<comment type="caution">
    <text evidence="1">The sequence shown here is derived from an EMBL/GenBank/DDBJ whole genome shotgun (WGS) entry which is preliminary data.</text>
</comment>
<accession>A0ABP8SUH9</accession>
<gene>
    <name evidence="1" type="ORF">GCM10023100_42310</name>
</gene>